<name>A0AAC9BPV7_9PSED</name>
<dbReference type="AlphaFoldDB" id="A0AAC9BPV7"/>
<dbReference type="Pfam" id="PF13384">
    <property type="entry name" value="HTH_23"/>
    <property type="match status" value="1"/>
</dbReference>
<proteinExistence type="predicted"/>
<dbReference type="Proteomes" id="UP000078142">
    <property type="component" value="Chromosome"/>
</dbReference>
<gene>
    <name evidence="1" type="ORF">A8L59_03520</name>
</gene>
<reference evidence="1 2" key="1">
    <citation type="submission" date="2016-05" db="EMBL/GenBank/DDBJ databases">
        <authorList>
            <person name="Wang S."/>
            <person name="Zhu B."/>
        </authorList>
    </citation>
    <scope>NUCLEOTIDE SEQUENCE [LARGE SCALE GENOMIC DNA]</scope>
    <source>
        <strain evidence="1 2">CRS05-R5</strain>
    </source>
</reference>
<evidence type="ECO:0000313" key="1">
    <source>
        <dbReference type="EMBL" id="ANH96482.1"/>
    </source>
</evidence>
<dbReference type="EMBL" id="CP015852">
    <property type="protein sequence ID" value="ANH96482.1"/>
    <property type="molecule type" value="Genomic_DNA"/>
</dbReference>
<evidence type="ECO:0000313" key="2">
    <source>
        <dbReference type="Proteomes" id="UP000078142"/>
    </source>
</evidence>
<organism evidence="1 2">
    <name type="scientific">Pseudomonas koreensis</name>
    <dbReference type="NCBI Taxonomy" id="198620"/>
    <lineage>
        <taxon>Bacteria</taxon>
        <taxon>Pseudomonadati</taxon>
        <taxon>Pseudomonadota</taxon>
        <taxon>Gammaproteobacteria</taxon>
        <taxon>Pseudomonadales</taxon>
        <taxon>Pseudomonadaceae</taxon>
        <taxon>Pseudomonas</taxon>
    </lineage>
</organism>
<accession>A0AAC9BPV7</accession>
<dbReference type="RefSeq" id="WP_064585854.1">
    <property type="nucleotide sequence ID" value="NZ_CP015852.1"/>
</dbReference>
<protein>
    <submittedName>
        <fullName evidence="1">Uncharacterized protein</fullName>
    </submittedName>
</protein>
<sequence>MINIAPNKLIHTAVSAPGAGKTQALIAQIPSLLSAGRSIVLALPTLGLTDSFVSRLPAGLSYRLINSTTCDHVGSELETALRKKANQLIITTHQSIFAVQPNLLRGWMLVVDELPPVVDFPAFPFEPSELDQLLVNAVEQDGRLHIREGCAGAIETSLATFKAVSAGAERTSMLSKEGACIYECLKDGHPVFIDSEIPNGNRYVRSVVESNCWDTFAAAEEVHVLAASVIGSQFDDFAQVHGFTYARSDFTPAFDGYTSAVTIYPVMPKGRNYSKSAVTITTHGGSATDRQKQGEPLVIDNILKEILQRTIGTPLLFSNNWASFRWLPRGAVHRCSIDSRGLNEYQGETDAILLFGGNPSPSDQLALEFLATKYGRVFRQGFIVTRFLEPSLQAATRTAVRDRSNIRPIQLFVQDGRVAEYLVSTYMPDAVIDWSLSGICPVGEDRRTTVDARRIHVCELFAQGKKNAEIARLTGVHRNTLLSWREEWRLSQAA</sequence>
<dbReference type="GeneID" id="93487423"/>